<evidence type="ECO:0000256" key="3">
    <source>
        <dbReference type="ARBA" id="ARBA00022801"/>
    </source>
</evidence>
<feature type="chain" id="PRO_5045768844" description="4-O-methyl-glucuronoyl methylesterase-like domain-containing protein" evidence="4">
    <location>
        <begin position="21"/>
        <end position="460"/>
    </location>
</feature>
<organism evidence="6 7">
    <name type="scientific">Danxiaibacter flavus</name>
    <dbReference type="NCBI Taxonomy" id="3049108"/>
    <lineage>
        <taxon>Bacteria</taxon>
        <taxon>Pseudomonadati</taxon>
        <taxon>Bacteroidota</taxon>
        <taxon>Chitinophagia</taxon>
        <taxon>Chitinophagales</taxon>
        <taxon>Chitinophagaceae</taxon>
        <taxon>Danxiaibacter</taxon>
    </lineage>
</organism>
<dbReference type="InterPro" id="IPR054579">
    <property type="entry name" value="GCE-like_dom"/>
</dbReference>
<dbReference type="RefSeq" id="WP_369330688.1">
    <property type="nucleotide sequence ID" value="NZ_JAULBC010000006.1"/>
</dbReference>
<proteinExistence type="predicted"/>
<evidence type="ECO:0000256" key="1">
    <source>
        <dbReference type="ARBA" id="ARBA00022487"/>
    </source>
</evidence>
<accession>A0ABV3ZIF5</accession>
<feature type="domain" description="4-O-methyl-glucuronoyl methylesterase-like" evidence="5">
    <location>
        <begin position="259"/>
        <end position="383"/>
    </location>
</feature>
<dbReference type="Gene3D" id="3.40.50.1820">
    <property type="entry name" value="alpha/beta hydrolase"/>
    <property type="match status" value="1"/>
</dbReference>
<gene>
    <name evidence="6" type="ORF">QTN47_17355</name>
</gene>
<dbReference type="Proteomes" id="UP001560573">
    <property type="component" value="Unassembled WGS sequence"/>
</dbReference>
<protein>
    <recommendedName>
        <fullName evidence="5">4-O-methyl-glucuronoyl methylesterase-like domain-containing protein</fullName>
    </recommendedName>
</protein>
<name>A0ABV3ZIF5_9BACT</name>
<comment type="caution">
    <text evidence="6">The sequence shown here is derived from an EMBL/GenBank/DDBJ whole genome shotgun (WGS) entry which is preliminary data.</text>
</comment>
<sequence>MKKVAGFFLFQCMTLCTLHAQNNVADSLKRDSIWRANMKAIQQESQADHKKMLELLHIDSLRPGPSGDPEAPNAANVDESKATTYTSLPDPLVLKNGEKVTDAKTWWEKRRPEIVEDFDREVYGRVPQEVPKVTWEVKSVTSEAVGDIPVVTKKLVGHVDNSAYPSINVDIDLTLTTPANVTTPVPVIVEFGFIFPPGFRMPASPPGAPKELSWQQQVLAKGYGYAILIPTSFQADNGAGLTKGIIGLVNKGQSRKPDDWGTLRAWAWGASRAIDYFETDKAVDAKRIAIEGLSRYGKAAIVAMAYEPRIAIGFIGSSGAGGAKILRRTFGEQVENLASSAEYHWFAGNFIKYAGPLTPNDLPVDAHELVALCAPRPIFISVGSPKVEGNWIDGKGLFLGGLYAGPVYKLLGKKDLGTDTMPPIETGLTDGDIAFRQHAGGHTTGPNWPTFLSFAERYWK</sequence>
<keyword evidence="1" id="KW-0719">Serine esterase</keyword>
<keyword evidence="7" id="KW-1185">Reference proteome</keyword>
<dbReference type="Pfam" id="PF22244">
    <property type="entry name" value="GCE_fung"/>
    <property type="match status" value="1"/>
</dbReference>
<evidence type="ECO:0000313" key="7">
    <source>
        <dbReference type="Proteomes" id="UP001560573"/>
    </source>
</evidence>
<evidence type="ECO:0000256" key="4">
    <source>
        <dbReference type="SAM" id="SignalP"/>
    </source>
</evidence>
<evidence type="ECO:0000259" key="5">
    <source>
        <dbReference type="Pfam" id="PF22244"/>
    </source>
</evidence>
<feature type="signal peptide" evidence="4">
    <location>
        <begin position="1"/>
        <end position="20"/>
    </location>
</feature>
<evidence type="ECO:0000256" key="2">
    <source>
        <dbReference type="ARBA" id="ARBA00022729"/>
    </source>
</evidence>
<dbReference type="InterPro" id="IPR029058">
    <property type="entry name" value="AB_hydrolase_fold"/>
</dbReference>
<reference evidence="6 7" key="1">
    <citation type="submission" date="2023-07" db="EMBL/GenBank/DDBJ databases">
        <authorList>
            <person name="Lian W.-H."/>
        </authorList>
    </citation>
    <scope>NUCLEOTIDE SEQUENCE [LARGE SCALE GENOMIC DNA]</scope>
    <source>
        <strain evidence="6 7">SYSU DXS3180</strain>
    </source>
</reference>
<evidence type="ECO:0000313" key="6">
    <source>
        <dbReference type="EMBL" id="MEX6689280.1"/>
    </source>
</evidence>
<dbReference type="EMBL" id="JAULBC010000006">
    <property type="protein sequence ID" value="MEX6689280.1"/>
    <property type="molecule type" value="Genomic_DNA"/>
</dbReference>
<dbReference type="SUPFAM" id="SSF53474">
    <property type="entry name" value="alpha/beta-Hydrolases"/>
    <property type="match status" value="1"/>
</dbReference>
<keyword evidence="2 4" id="KW-0732">Signal</keyword>
<keyword evidence="3" id="KW-0378">Hydrolase</keyword>